<accession>A0AAD4J0U2</accession>
<reference evidence="3 4" key="1">
    <citation type="journal article" date="2021" name="Nat. Commun.">
        <title>Incipient diploidization of the medicinal plant Perilla within 10,000 years.</title>
        <authorList>
            <person name="Zhang Y."/>
            <person name="Shen Q."/>
            <person name="Leng L."/>
            <person name="Zhang D."/>
            <person name="Chen S."/>
            <person name="Shi Y."/>
            <person name="Ning Z."/>
            <person name="Chen S."/>
        </authorList>
    </citation>
    <scope>NUCLEOTIDE SEQUENCE [LARGE SCALE GENOMIC DNA]</scope>
    <source>
        <strain evidence="4">cv. PC099</strain>
    </source>
</reference>
<dbReference type="InterPro" id="IPR010605">
    <property type="entry name" value="DUF1191"/>
</dbReference>
<keyword evidence="1" id="KW-0812">Transmembrane</keyword>
<gene>
    <name evidence="3" type="ORF">C2S53_000659</name>
</gene>
<dbReference type="GO" id="GO:0016020">
    <property type="term" value="C:membrane"/>
    <property type="evidence" value="ECO:0007669"/>
    <property type="project" value="TreeGrafter"/>
</dbReference>
<dbReference type="PANTHER" id="PTHR33512">
    <property type="entry name" value="PROTEIN, PUTATIVE (DUF1191)-RELATED"/>
    <property type="match status" value="1"/>
</dbReference>
<evidence type="ECO:0000313" key="4">
    <source>
        <dbReference type="Proteomes" id="UP001190926"/>
    </source>
</evidence>
<dbReference type="Pfam" id="PF06697">
    <property type="entry name" value="DUF1191"/>
    <property type="match status" value="1"/>
</dbReference>
<evidence type="ECO:0000256" key="2">
    <source>
        <dbReference type="SAM" id="SignalP"/>
    </source>
</evidence>
<organism evidence="3 4">
    <name type="scientific">Perilla frutescens var. hirtella</name>
    <name type="common">Perilla citriodora</name>
    <name type="synonym">Perilla setoyensis</name>
    <dbReference type="NCBI Taxonomy" id="608512"/>
    <lineage>
        <taxon>Eukaryota</taxon>
        <taxon>Viridiplantae</taxon>
        <taxon>Streptophyta</taxon>
        <taxon>Embryophyta</taxon>
        <taxon>Tracheophyta</taxon>
        <taxon>Spermatophyta</taxon>
        <taxon>Magnoliopsida</taxon>
        <taxon>eudicotyledons</taxon>
        <taxon>Gunneridae</taxon>
        <taxon>Pentapetalae</taxon>
        <taxon>asterids</taxon>
        <taxon>lamiids</taxon>
        <taxon>Lamiales</taxon>
        <taxon>Lamiaceae</taxon>
        <taxon>Nepetoideae</taxon>
        <taxon>Elsholtzieae</taxon>
        <taxon>Perilla</taxon>
    </lineage>
</organism>
<name>A0AAD4J0U2_PERFH</name>
<protein>
    <submittedName>
        <fullName evidence="3">Uncharacterized protein</fullName>
    </submittedName>
</protein>
<dbReference type="PANTHER" id="PTHR33512:SF4">
    <property type="entry name" value="PROTEIN, PUTATIVE (DUF1191)-RELATED"/>
    <property type="match status" value="1"/>
</dbReference>
<keyword evidence="2" id="KW-0732">Signal</keyword>
<keyword evidence="1" id="KW-1133">Transmembrane helix</keyword>
<keyword evidence="1" id="KW-0472">Membrane</keyword>
<feature type="signal peptide" evidence="2">
    <location>
        <begin position="1"/>
        <end position="25"/>
    </location>
</feature>
<dbReference type="AlphaFoldDB" id="A0AAD4J0U2"/>
<feature type="chain" id="PRO_5042019855" evidence="2">
    <location>
        <begin position="26"/>
        <end position="300"/>
    </location>
</feature>
<dbReference type="Proteomes" id="UP001190926">
    <property type="component" value="Unassembled WGS sequence"/>
</dbReference>
<evidence type="ECO:0000256" key="1">
    <source>
        <dbReference type="SAM" id="Phobius"/>
    </source>
</evidence>
<sequence>MGQKRDNFYLICFLHFLHFSSLIHCLKSKLDESLEAILHEHAFRVMLHRRPHTGALYNASLPANLAGMKVSAVGLRSTTLWRRGANFSDFIIPPQTLPVPYVKRLLIVYHNLGNCSSLYYTLSGYSLKTPVIGFLVYDASRFSSSNMSKLELDTRGKLISVGFQNSAVIKQSNQRGKCAFFGDTGEVSISEMSAPDVCCSRNQGHFSIVVPFKKQQTWPFWIMGFLAGFVGLILVGLAATMAVRSFLGKRTQEMEKEADEGEYLQTYWITSSKMPRAEVTRTQPILESTTLPNPKLSWYA</sequence>
<feature type="transmembrane region" description="Helical" evidence="1">
    <location>
        <begin position="218"/>
        <end position="247"/>
    </location>
</feature>
<dbReference type="EMBL" id="SDAM02000267">
    <property type="protein sequence ID" value="KAH6825007.1"/>
    <property type="molecule type" value="Genomic_DNA"/>
</dbReference>
<proteinExistence type="predicted"/>
<evidence type="ECO:0000313" key="3">
    <source>
        <dbReference type="EMBL" id="KAH6825007.1"/>
    </source>
</evidence>
<comment type="caution">
    <text evidence="3">The sequence shown here is derived from an EMBL/GenBank/DDBJ whole genome shotgun (WGS) entry which is preliminary data.</text>
</comment>
<keyword evidence="4" id="KW-1185">Reference proteome</keyword>